<sequence length="452" mass="48542">MNAMAGSGQGAGSGRREAGGAPGREGVRDGRAEVSPTPGNESGTADALRRGDDARRARPHPGDPPPERGGSSRPPGGDAALIGFARALRAAGVDASAERVHAYLRAVDQLRPGMRADVYWAGRLTLCGGRDDLERYERVFAAYFGSAEPAGSAVGAAPRPRLRLLTREGAVPRPGARRERHEGPPTATLASSTEVLRHRDVGGLSTVEREQLRRLLAAFTLRGETRRSARRRPARRGQVDPHRTVRELLRRGGEPARLRRHARAERPRRVVLLVDVSGSMTPYADALLRFAHAAARGAPTEVFTIGTRLTRVTRELSHRDPDLAMAALAAAVPDWRGGTRLGELLREFLDRWGQRGMARGAVVVILSDGWERGDPELLGTQMRRLHRLAHRVIWANPRKARPGYAPLAAGMAAALPSVDAFVEGHSLAALERLAAVVRGGAAADLLEGAGRA</sequence>
<protein>
    <submittedName>
        <fullName evidence="3">VWA domain-containing protein</fullName>
    </submittedName>
</protein>
<dbReference type="Gene3D" id="3.40.50.410">
    <property type="entry name" value="von Willebrand factor, type A domain"/>
    <property type="match status" value="1"/>
</dbReference>
<dbReference type="PANTHER" id="PTHR39338:SF6">
    <property type="entry name" value="BLL5662 PROTEIN"/>
    <property type="match status" value="1"/>
</dbReference>
<keyword evidence="4" id="KW-1185">Reference proteome</keyword>
<dbReference type="EMBL" id="JAQOSK010000002">
    <property type="protein sequence ID" value="MDC2954494.1"/>
    <property type="molecule type" value="Genomic_DNA"/>
</dbReference>
<feature type="region of interest" description="Disordered" evidence="1">
    <location>
        <begin position="1"/>
        <end position="78"/>
    </location>
</feature>
<evidence type="ECO:0000313" key="3">
    <source>
        <dbReference type="EMBL" id="MDC2954494.1"/>
    </source>
</evidence>
<dbReference type="Pfam" id="PF05762">
    <property type="entry name" value="VWA_CoxE"/>
    <property type="match status" value="1"/>
</dbReference>
<dbReference type="SUPFAM" id="SSF53300">
    <property type="entry name" value="vWA-like"/>
    <property type="match status" value="1"/>
</dbReference>
<dbReference type="SMART" id="SM00327">
    <property type="entry name" value="VWA"/>
    <property type="match status" value="1"/>
</dbReference>
<comment type="caution">
    <text evidence="3">The sequence shown here is derived from an EMBL/GenBank/DDBJ whole genome shotgun (WGS) entry which is preliminary data.</text>
</comment>
<evidence type="ECO:0000256" key="1">
    <source>
        <dbReference type="SAM" id="MobiDB-lite"/>
    </source>
</evidence>
<name>A0ABT5FPN2_9ACTN</name>
<feature type="domain" description="VWFA" evidence="2">
    <location>
        <begin position="267"/>
        <end position="434"/>
    </location>
</feature>
<gene>
    <name evidence="3" type="ORF">PO587_08480</name>
</gene>
<proteinExistence type="predicted"/>
<feature type="compositionally biased region" description="Low complexity" evidence="1">
    <location>
        <begin position="68"/>
        <end position="78"/>
    </location>
</feature>
<reference evidence="3 4" key="1">
    <citation type="journal article" date="2015" name="Int. J. Syst. Evol. Microbiol.">
        <title>Streptomyces gilvifuscus sp. nov., an actinomycete that produces antibacterial compounds isolated from soil.</title>
        <authorList>
            <person name="Nguyen T.M."/>
            <person name="Kim J."/>
        </authorList>
    </citation>
    <scope>NUCLEOTIDE SEQUENCE [LARGE SCALE GENOMIC DNA]</scope>
    <source>
        <strain evidence="3 4">T113</strain>
    </source>
</reference>
<evidence type="ECO:0000313" key="4">
    <source>
        <dbReference type="Proteomes" id="UP001221328"/>
    </source>
</evidence>
<dbReference type="InterPro" id="IPR002035">
    <property type="entry name" value="VWF_A"/>
</dbReference>
<dbReference type="PANTHER" id="PTHR39338">
    <property type="entry name" value="BLL5662 PROTEIN-RELATED"/>
    <property type="match status" value="1"/>
</dbReference>
<feature type="region of interest" description="Disordered" evidence="1">
    <location>
        <begin position="168"/>
        <end position="189"/>
    </location>
</feature>
<feature type="compositionally biased region" description="Basic and acidic residues" evidence="1">
    <location>
        <begin position="47"/>
        <end position="56"/>
    </location>
</feature>
<dbReference type="RefSeq" id="WP_272174705.1">
    <property type="nucleotide sequence ID" value="NZ_JAQOSK010000002.1"/>
</dbReference>
<dbReference type="InterPro" id="IPR036465">
    <property type="entry name" value="vWFA_dom_sf"/>
</dbReference>
<accession>A0ABT5FPN2</accession>
<dbReference type="Proteomes" id="UP001221328">
    <property type="component" value="Unassembled WGS sequence"/>
</dbReference>
<organism evidence="3 4">
    <name type="scientific">Streptomyces gilvifuscus</name>
    <dbReference type="NCBI Taxonomy" id="1550617"/>
    <lineage>
        <taxon>Bacteria</taxon>
        <taxon>Bacillati</taxon>
        <taxon>Actinomycetota</taxon>
        <taxon>Actinomycetes</taxon>
        <taxon>Kitasatosporales</taxon>
        <taxon>Streptomycetaceae</taxon>
        <taxon>Streptomyces</taxon>
    </lineage>
</organism>
<dbReference type="CDD" id="cd00198">
    <property type="entry name" value="vWFA"/>
    <property type="match status" value="1"/>
</dbReference>
<dbReference type="InterPro" id="IPR008912">
    <property type="entry name" value="Uncharacterised_CoxE"/>
</dbReference>
<evidence type="ECO:0000259" key="2">
    <source>
        <dbReference type="SMART" id="SM00327"/>
    </source>
</evidence>